<sequence>MAKAKKVCGKKHRLGIYFIKKEKMILSRLDFHTSSLTGLGLNISSDAIFKKRIITITAARPIELVKCFLWTGTLPWASFRFHLTMDTLAFD</sequence>
<organism evidence="1 2">
    <name type="scientific">Petrotoga olearia</name>
    <dbReference type="NCBI Taxonomy" id="156203"/>
    <lineage>
        <taxon>Bacteria</taxon>
        <taxon>Thermotogati</taxon>
        <taxon>Thermotogota</taxon>
        <taxon>Thermotogae</taxon>
        <taxon>Petrotogales</taxon>
        <taxon>Petrotogaceae</taxon>
        <taxon>Petrotoga</taxon>
    </lineage>
</organism>
<protein>
    <submittedName>
        <fullName evidence="1">Uncharacterized protein</fullName>
    </submittedName>
</protein>
<dbReference type="Proteomes" id="UP000279669">
    <property type="component" value="Unassembled WGS sequence"/>
</dbReference>
<name>A0ABX9UC73_9BACT</name>
<accession>A0ABX9UC73</accession>
<proteinExistence type="predicted"/>
<dbReference type="EMBL" id="REFG01000007">
    <property type="protein sequence ID" value="RMA71496.1"/>
    <property type="molecule type" value="Genomic_DNA"/>
</dbReference>
<evidence type="ECO:0000313" key="2">
    <source>
        <dbReference type="Proteomes" id="UP000279669"/>
    </source>
</evidence>
<reference evidence="1 2" key="1">
    <citation type="submission" date="2018-10" db="EMBL/GenBank/DDBJ databases">
        <title>Genomic Encyclopedia of Type Strains, Phase IV (KMG-IV): sequencing the most valuable type-strain genomes for metagenomic binning, comparative biology and taxonomic classification.</title>
        <authorList>
            <person name="Goeker M."/>
        </authorList>
    </citation>
    <scope>NUCLEOTIDE SEQUENCE [LARGE SCALE GENOMIC DNA]</scope>
    <source>
        <strain evidence="1 2">DSM 13574</strain>
    </source>
</reference>
<keyword evidence="2" id="KW-1185">Reference proteome</keyword>
<evidence type="ECO:0000313" key="1">
    <source>
        <dbReference type="EMBL" id="RMA71496.1"/>
    </source>
</evidence>
<comment type="caution">
    <text evidence="1">The sequence shown here is derived from an EMBL/GenBank/DDBJ whole genome shotgun (WGS) entry which is preliminary data.</text>
</comment>
<gene>
    <name evidence="1" type="ORF">C8D75_1379</name>
</gene>